<dbReference type="InterPro" id="IPR000883">
    <property type="entry name" value="Cyt_C_Oxase_1"/>
</dbReference>
<keyword evidence="4" id="KW-0614">Plasmid</keyword>
<dbReference type="OrthoDB" id="7853260at2"/>
<keyword evidence="1" id="KW-0679">Respiratory chain</keyword>
<sequence>MSASVAHGAKVPGRLVLVYSAVFLFCFILAPLLASIRGWKPAALFFTVAAVYAVFGAVSFAQIQIALGQVREAEPAYHDTYYVVSHGHFLWNIGIAMAVFGAITWMQTRFGAMLYPALTKILFWVLHVALIGSTSFQGVLAFVLPKPRRYIDYPEFMEVYVLVSAWSGSVSQVALVGLLCLLLWSVTAKWLARSR</sequence>
<feature type="transmembrane region" description="Helical" evidence="2">
    <location>
        <begin position="87"/>
        <end position="106"/>
    </location>
</feature>
<feature type="transmembrane region" description="Helical" evidence="2">
    <location>
        <begin position="16"/>
        <end position="36"/>
    </location>
</feature>
<dbReference type="InterPro" id="IPR023616">
    <property type="entry name" value="Cyt_c_oxase-like_su1_dom"/>
</dbReference>
<evidence type="ECO:0000259" key="3">
    <source>
        <dbReference type="PROSITE" id="PS50855"/>
    </source>
</evidence>
<keyword evidence="1" id="KW-0249">Electron transport</keyword>
<protein>
    <recommendedName>
        <fullName evidence="3">Cytochrome oxidase subunit I profile domain-containing protein</fullName>
    </recommendedName>
</protein>
<keyword evidence="2" id="KW-1133">Transmembrane helix</keyword>
<feature type="domain" description="Cytochrome oxidase subunit I profile" evidence="3">
    <location>
        <begin position="1"/>
        <end position="195"/>
    </location>
</feature>
<evidence type="ECO:0000256" key="1">
    <source>
        <dbReference type="ARBA" id="ARBA00022660"/>
    </source>
</evidence>
<dbReference type="KEGG" id="tom:BWR18_21175"/>
<dbReference type="EMBL" id="CP019319">
    <property type="protein sequence ID" value="APX14355.1"/>
    <property type="molecule type" value="Genomic_DNA"/>
</dbReference>
<feature type="transmembrane region" description="Helical" evidence="2">
    <location>
        <begin position="164"/>
        <end position="186"/>
    </location>
</feature>
<reference evidence="4 5" key="1">
    <citation type="submission" date="2017-01" db="EMBL/GenBank/DDBJ databases">
        <title>Complete genome of Tateyamaria omphalii DOK1-4 isolated from seawater in Dokdo.</title>
        <authorList>
            <person name="Kim J.H."/>
            <person name="Chi W.-J."/>
        </authorList>
    </citation>
    <scope>NUCLEOTIDE SEQUENCE [LARGE SCALE GENOMIC DNA]</scope>
    <source>
        <strain evidence="4 5">DOK1-4</strain>
        <plasmid evidence="4 5">pDOK1-4-7</plasmid>
    </source>
</reference>
<feature type="transmembrane region" description="Helical" evidence="2">
    <location>
        <begin position="43"/>
        <end position="67"/>
    </location>
</feature>
<feature type="transmembrane region" description="Helical" evidence="2">
    <location>
        <begin position="118"/>
        <end position="144"/>
    </location>
</feature>
<dbReference type="GO" id="GO:0009060">
    <property type="term" value="P:aerobic respiration"/>
    <property type="evidence" value="ECO:0007669"/>
    <property type="project" value="InterPro"/>
</dbReference>
<evidence type="ECO:0000313" key="4">
    <source>
        <dbReference type="EMBL" id="APX14355.1"/>
    </source>
</evidence>
<dbReference type="GO" id="GO:0020037">
    <property type="term" value="F:heme binding"/>
    <property type="evidence" value="ECO:0007669"/>
    <property type="project" value="InterPro"/>
</dbReference>
<keyword evidence="2" id="KW-0812">Transmembrane</keyword>
<keyword evidence="1" id="KW-0813">Transport</keyword>
<geneLocation type="plasmid" evidence="4 5">
    <name>pDOK1-4-7</name>
</geneLocation>
<dbReference type="AlphaFoldDB" id="A0A1P8N216"/>
<keyword evidence="2" id="KW-0472">Membrane</keyword>
<dbReference type="InterPro" id="IPR036927">
    <property type="entry name" value="Cyt_c_oxase-like_su1_sf"/>
</dbReference>
<name>A0A1P8N216_9RHOB</name>
<dbReference type="SUPFAM" id="SSF81442">
    <property type="entry name" value="Cytochrome c oxidase subunit I-like"/>
    <property type="match status" value="1"/>
</dbReference>
<gene>
    <name evidence="4" type="ORF">BWR18_21175</name>
</gene>
<dbReference type="PROSITE" id="PS50855">
    <property type="entry name" value="COX1"/>
    <property type="match status" value="1"/>
</dbReference>
<evidence type="ECO:0000313" key="5">
    <source>
        <dbReference type="Proteomes" id="UP000186336"/>
    </source>
</evidence>
<keyword evidence="5" id="KW-1185">Reference proteome</keyword>
<proteinExistence type="predicted"/>
<dbReference type="RefSeq" id="WP_076630965.1">
    <property type="nucleotide sequence ID" value="NZ_CP019319.1"/>
</dbReference>
<dbReference type="Proteomes" id="UP000186336">
    <property type="component" value="Plasmid pDOK1-4-7"/>
</dbReference>
<evidence type="ECO:0000256" key="2">
    <source>
        <dbReference type="SAM" id="Phobius"/>
    </source>
</evidence>
<dbReference type="GO" id="GO:0004129">
    <property type="term" value="F:cytochrome-c oxidase activity"/>
    <property type="evidence" value="ECO:0007669"/>
    <property type="project" value="InterPro"/>
</dbReference>
<accession>A0A1P8N216</accession>
<dbReference type="GO" id="GO:0016020">
    <property type="term" value="C:membrane"/>
    <property type="evidence" value="ECO:0007669"/>
    <property type="project" value="InterPro"/>
</dbReference>
<dbReference type="Pfam" id="PF00115">
    <property type="entry name" value="COX1"/>
    <property type="match status" value="1"/>
</dbReference>
<dbReference type="Gene3D" id="1.20.210.10">
    <property type="entry name" value="Cytochrome c oxidase-like, subunit I domain"/>
    <property type="match status" value="1"/>
</dbReference>
<organism evidence="4 5">
    <name type="scientific">Tateyamaria omphalii</name>
    <dbReference type="NCBI Taxonomy" id="299262"/>
    <lineage>
        <taxon>Bacteria</taxon>
        <taxon>Pseudomonadati</taxon>
        <taxon>Pseudomonadota</taxon>
        <taxon>Alphaproteobacteria</taxon>
        <taxon>Rhodobacterales</taxon>
        <taxon>Roseobacteraceae</taxon>
        <taxon>Tateyamaria</taxon>
    </lineage>
</organism>